<dbReference type="InterPro" id="IPR001466">
    <property type="entry name" value="Beta-lactam-related"/>
</dbReference>
<dbReference type="InterPro" id="IPR018247">
    <property type="entry name" value="EF_Hand_1_Ca_BS"/>
</dbReference>
<dbReference type="RefSeq" id="WP_264138140.1">
    <property type="nucleotide sequence ID" value="NZ_JAOYOD010000001.1"/>
</dbReference>
<comment type="caution">
    <text evidence="2">The sequence shown here is derived from an EMBL/GenBank/DDBJ whole genome shotgun (WGS) entry which is preliminary data.</text>
</comment>
<dbReference type="Pfam" id="PF00144">
    <property type="entry name" value="Beta-lactamase"/>
    <property type="match status" value="1"/>
</dbReference>
<dbReference type="EMBL" id="JAOYOD010000001">
    <property type="protein sequence ID" value="MCV9387316.1"/>
    <property type="molecule type" value="Genomic_DNA"/>
</dbReference>
<protein>
    <submittedName>
        <fullName evidence="2">Beta-lactamase family protein</fullName>
    </submittedName>
</protein>
<name>A0ABT3CUR0_9BACT</name>
<dbReference type="Proteomes" id="UP001300692">
    <property type="component" value="Unassembled WGS sequence"/>
</dbReference>
<dbReference type="PANTHER" id="PTHR46825">
    <property type="entry name" value="D-ALANYL-D-ALANINE-CARBOXYPEPTIDASE/ENDOPEPTIDASE AMPH"/>
    <property type="match status" value="1"/>
</dbReference>
<dbReference type="PROSITE" id="PS00018">
    <property type="entry name" value="EF_HAND_1"/>
    <property type="match status" value="1"/>
</dbReference>
<evidence type="ECO:0000313" key="3">
    <source>
        <dbReference type="Proteomes" id="UP001300692"/>
    </source>
</evidence>
<evidence type="ECO:0000313" key="2">
    <source>
        <dbReference type="EMBL" id="MCV9387316.1"/>
    </source>
</evidence>
<dbReference type="PROSITE" id="PS50222">
    <property type="entry name" value="EF_HAND_2"/>
    <property type="match status" value="1"/>
</dbReference>
<dbReference type="PANTHER" id="PTHR46825:SF9">
    <property type="entry name" value="BETA-LACTAMASE-RELATED DOMAIN-CONTAINING PROTEIN"/>
    <property type="match status" value="1"/>
</dbReference>
<feature type="domain" description="EF-hand" evidence="1">
    <location>
        <begin position="135"/>
        <end position="157"/>
    </location>
</feature>
<dbReference type="InterPro" id="IPR050491">
    <property type="entry name" value="AmpC-like"/>
</dbReference>
<proteinExistence type="predicted"/>
<dbReference type="InterPro" id="IPR012338">
    <property type="entry name" value="Beta-lactam/transpept-like"/>
</dbReference>
<reference evidence="2 3" key="1">
    <citation type="submission" date="2022-10" db="EMBL/GenBank/DDBJ databases">
        <title>Comparative genomics and taxonomic characterization of three novel marine species of genus Reichenbachiella exhibiting antioxidant and polysaccharide degradation activities.</title>
        <authorList>
            <person name="Muhammad N."/>
            <person name="Lee Y.-J."/>
            <person name="Ko J."/>
            <person name="Kim S.-G."/>
        </authorList>
    </citation>
    <scope>NUCLEOTIDE SEQUENCE [LARGE SCALE GENOMIC DNA]</scope>
    <source>
        <strain evidence="2 3">ABR2-5</strain>
    </source>
</reference>
<sequence length="351" mass="40573">MFRKITLGFTFSLLFFQLYSQNEFNSLNEQLSIYEANKDFNGVILIASEDQIIFSRSVGYADIKNDIKLDLSTPMHLASNTKAFTNMGIMILAERGLLDYDDRVVNYLPGFPYPNVTIRHLMTMTSGLKRLYNKDLDKDGFITNNEILEYLSKKKPKLSFSPGDQFQSSVVGFCILAEVISEVAKKDYIEFMKEEIFQPLQMSDAFIVSKENLDKFRAISYNDKFEEEEWFLGSYIGGVGIYASANDMLKWGQSFYSTKLISNETLNKAYEKHHYNNGEESHISLGGWMYWKGYDNLIFKNGEWVANQSLLWRDLDRKTTIIILNNRKSKISKFEMMDLILPILGYDLGKS</sequence>
<dbReference type="Gene3D" id="3.40.710.10">
    <property type="entry name" value="DD-peptidase/beta-lactamase superfamily"/>
    <property type="match status" value="1"/>
</dbReference>
<dbReference type="SUPFAM" id="SSF56601">
    <property type="entry name" value="beta-lactamase/transpeptidase-like"/>
    <property type="match status" value="1"/>
</dbReference>
<accession>A0ABT3CUR0</accession>
<keyword evidence="3" id="KW-1185">Reference proteome</keyword>
<dbReference type="InterPro" id="IPR002048">
    <property type="entry name" value="EF_hand_dom"/>
</dbReference>
<evidence type="ECO:0000259" key="1">
    <source>
        <dbReference type="PROSITE" id="PS50222"/>
    </source>
</evidence>
<gene>
    <name evidence="2" type="ORF">N7U62_11620</name>
</gene>
<organism evidence="2 3">
    <name type="scientific">Reichenbachiella ulvae</name>
    <dbReference type="NCBI Taxonomy" id="2980104"/>
    <lineage>
        <taxon>Bacteria</taxon>
        <taxon>Pseudomonadati</taxon>
        <taxon>Bacteroidota</taxon>
        <taxon>Cytophagia</taxon>
        <taxon>Cytophagales</taxon>
        <taxon>Reichenbachiellaceae</taxon>
        <taxon>Reichenbachiella</taxon>
    </lineage>
</organism>